<dbReference type="Proteomes" id="UP000585050">
    <property type="component" value="Unassembled WGS sequence"/>
</dbReference>
<keyword evidence="1" id="KW-0732">Signal</keyword>
<proteinExistence type="predicted"/>
<evidence type="ECO:0000313" key="2">
    <source>
        <dbReference type="EMBL" id="NLR90277.1"/>
    </source>
</evidence>
<comment type="caution">
    <text evidence="2">The sequence shown here is derived from an EMBL/GenBank/DDBJ whole genome shotgun (WGS) entry which is preliminary data.</text>
</comment>
<feature type="signal peptide" evidence="1">
    <location>
        <begin position="1"/>
        <end position="22"/>
    </location>
</feature>
<dbReference type="EMBL" id="JABAIL010000001">
    <property type="protein sequence ID" value="NLR90277.1"/>
    <property type="molecule type" value="Genomic_DNA"/>
</dbReference>
<name>A0A7X8SHK9_9BACT</name>
<feature type="chain" id="PRO_5031508675" evidence="1">
    <location>
        <begin position="23"/>
        <end position="178"/>
    </location>
</feature>
<dbReference type="RefSeq" id="WP_168880984.1">
    <property type="nucleotide sequence ID" value="NZ_JABAIL010000001.1"/>
</dbReference>
<sequence length="178" mass="19912">MKRILLPLTTFALIFCTHFSIAQHHVIVTDINEAYDYYQSSHEGAETALHFISEAFDCHSIDCIRENMFRAKTEVEAAMRNAHYAKDETHSAKSQAIDHCEVASSHSHNAHGSFTEAKDGFTKVTSTLSTAHYTDDVDEIHSHLNYAIDHIHLAISHLNNGVDGLNNALGELEYCGNR</sequence>
<evidence type="ECO:0000313" key="3">
    <source>
        <dbReference type="Proteomes" id="UP000585050"/>
    </source>
</evidence>
<organism evidence="2 3">
    <name type="scientific">Flammeovirga agarivorans</name>
    <dbReference type="NCBI Taxonomy" id="2726742"/>
    <lineage>
        <taxon>Bacteria</taxon>
        <taxon>Pseudomonadati</taxon>
        <taxon>Bacteroidota</taxon>
        <taxon>Cytophagia</taxon>
        <taxon>Cytophagales</taxon>
        <taxon>Flammeovirgaceae</taxon>
        <taxon>Flammeovirga</taxon>
    </lineage>
</organism>
<evidence type="ECO:0000256" key="1">
    <source>
        <dbReference type="SAM" id="SignalP"/>
    </source>
</evidence>
<keyword evidence="3" id="KW-1185">Reference proteome</keyword>
<protein>
    <submittedName>
        <fullName evidence="2">Uncharacterized protein</fullName>
    </submittedName>
</protein>
<reference evidence="2 3" key="1">
    <citation type="submission" date="2020-04" db="EMBL/GenBank/DDBJ databases">
        <title>Flammeovirga sp. SR4, a novel species isolated from seawater.</title>
        <authorList>
            <person name="Wang X."/>
        </authorList>
    </citation>
    <scope>NUCLEOTIDE SEQUENCE [LARGE SCALE GENOMIC DNA]</scope>
    <source>
        <strain evidence="2 3">SR4</strain>
    </source>
</reference>
<accession>A0A7X8SHK9</accession>
<dbReference type="AlphaFoldDB" id="A0A7X8SHK9"/>
<gene>
    <name evidence="2" type="ORF">HGP29_03625</name>
</gene>